<sequence>MNKKQIVFVTSNSGKVKSAERELKNVEVIRYEAELIEPRSDNIKEISKIKVMQAYKIVGKPCIAMDAGFFIEELKGFPRAYVNHALDTIGIEGILKLMEGMENRNCKFQECLAYYDGNSMRFFEAETKGTLSREIRGNDNEENWSKLSYIFEVEGAGKTIAELNKEDREKHLSSEEQSCFKKFVKWYLNDEN</sequence>
<dbReference type="EC" id="3.6.1.66" evidence="3"/>
<dbReference type="PANTHER" id="PTHR11067:SF9">
    <property type="entry name" value="INOSINE TRIPHOSPHATE PYROPHOSPHATASE"/>
    <property type="match status" value="1"/>
</dbReference>
<evidence type="ECO:0000313" key="4">
    <source>
        <dbReference type="Proteomes" id="UP001519308"/>
    </source>
</evidence>
<comment type="similarity">
    <text evidence="1">Belongs to the HAM1 NTPase family.</text>
</comment>
<accession>A0ABS4K6E2</accession>
<dbReference type="GO" id="GO:0036220">
    <property type="term" value="F:ITP diphosphatase activity"/>
    <property type="evidence" value="ECO:0007669"/>
    <property type="project" value="UniProtKB-EC"/>
</dbReference>
<protein>
    <submittedName>
        <fullName evidence="3">XTP/dITP diphosphohydrolase</fullName>
        <ecNumber evidence="3">3.6.1.66</ecNumber>
    </submittedName>
</protein>
<dbReference type="InterPro" id="IPR029001">
    <property type="entry name" value="ITPase-like_fam"/>
</dbReference>
<comment type="caution">
    <text evidence="3">The sequence shown here is derived from an EMBL/GenBank/DDBJ whole genome shotgun (WGS) entry which is preliminary data.</text>
</comment>
<dbReference type="RefSeq" id="WP_021281136.1">
    <property type="nucleotide sequence ID" value="NZ_JAGGLL010000027.1"/>
</dbReference>
<dbReference type="InterPro" id="IPR002637">
    <property type="entry name" value="RdgB/HAM1"/>
</dbReference>
<evidence type="ECO:0000313" key="3">
    <source>
        <dbReference type="EMBL" id="MBP2023349.1"/>
    </source>
</evidence>
<organism evidence="3 4">
    <name type="scientific">Clostridium punense</name>
    <dbReference type="NCBI Taxonomy" id="1054297"/>
    <lineage>
        <taxon>Bacteria</taxon>
        <taxon>Bacillati</taxon>
        <taxon>Bacillota</taxon>
        <taxon>Clostridia</taxon>
        <taxon>Eubacteriales</taxon>
        <taxon>Clostridiaceae</taxon>
        <taxon>Clostridium</taxon>
    </lineage>
</organism>
<dbReference type="SUPFAM" id="SSF52972">
    <property type="entry name" value="ITPase-like"/>
    <property type="match status" value="1"/>
</dbReference>
<dbReference type="PANTHER" id="PTHR11067">
    <property type="entry name" value="INOSINE TRIPHOSPHATE PYROPHOSPHATASE/HAM1 PROTEIN"/>
    <property type="match status" value="1"/>
</dbReference>
<evidence type="ECO:0000256" key="1">
    <source>
        <dbReference type="ARBA" id="ARBA00008023"/>
    </source>
</evidence>
<reference evidence="3 4" key="1">
    <citation type="submission" date="2021-03" db="EMBL/GenBank/DDBJ databases">
        <title>Genomic Encyclopedia of Type Strains, Phase IV (KMG-IV): sequencing the most valuable type-strain genomes for metagenomic binning, comparative biology and taxonomic classification.</title>
        <authorList>
            <person name="Goeker M."/>
        </authorList>
    </citation>
    <scope>NUCLEOTIDE SEQUENCE [LARGE SCALE GENOMIC DNA]</scope>
    <source>
        <strain evidence="3 4">DSM 28650</strain>
    </source>
</reference>
<keyword evidence="2 3" id="KW-0378">Hydrolase</keyword>
<keyword evidence="4" id="KW-1185">Reference proteome</keyword>
<proteinExistence type="inferred from homology"/>
<dbReference type="Gene3D" id="3.90.950.10">
    <property type="match status" value="1"/>
</dbReference>
<name>A0ABS4K6E2_9CLOT</name>
<dbReference type="Pfam" id="PF01725">
    <property type="entry name" value="Ham1p_like"/>
    <property type="match status" value="1"/>
</dbReference>
<evidence type="ECO:0000256" key="2">
    <source>
        <dbReference type="ARBA" id="ARBA00022801"/>
    </source>
</evidence>
<gene>
    <name evidence="3" type="ORF">J2Z44_003186</name>
</gene>
<dbReference type="EMBL" id="JAGGLL010000027">
    <property type="protein sequence ID" value="MBP2023349.1"/>
    <property type="molecule type" value="Genomic_DNA"/>
</dbReference>
<dbReference type="Proteomes" id="UP001519308">
    <property type="component" value="Unassembled WGS sequence"/>
</dbReference>